<dbReference type="Pfam" id="PF14251">
    <property type="entry name" value="PterinBD-DUF4346"/>
    <property type="match status" value="1"/>
</dbReference>
<dbReference type="PROSITE" id="PS50972">
    <property type="entry name" value="PTERIN_BINDING"/>
    <property type="match status" value="1"/>
</dbReference>
<sequence length="471" mass="50502">MRGGLAPPQRVLFVTGRLAEPALRRVLSEMAPPFAYDVAVLKITVAALMTTAWIGRFVQVPEGTDLVLIPGLSEGDVDALGAALGVRVERGPKDLREIPAHFGRAAAAASYGAWDIEIVAEINNAPRLAPAAVRAAADYYRAAGADVIDVGCTPGLPFPALGDVVRDLVAAGMRVSVDSFDPGEIRTAVGAGAELVLSVNGSNLDVAAELAGTGARVVAIPDFGATIDTLEPTLAALERLGVGYLIDPIVEPIGFGFMRSLERYAEVRRRYPDAPMMMGVGNITELTAADSTGVNAVLIAICQELGVRAVLTTEVINWARGSVREIDVARRLMHYAVTQNALPKKVDDRLVTLKDPKVLAYTEAELRALQAGITDPNFRIFADAEAITVLNNERFVRGTDIQDIFAQLGVDEATHAFYLGKELAKARLALTLGKTYRQEGSLSWGYLTPPDDVKAEHVRLTQRSERARKRA</sequence>
<dbReference type="InterPro" id="IPR025595">
    <property type="entry name" value="PterinBD-DUF4346"/>
</dbReference>
<name>A0A6J4MFR9_9BACT</name>
<accession>A0A6J4MFR9</accession>
<dbReference type="InterPro" id="IPR045406">
    <property type="entry name" value="DUF6513"/>
</dbReference>
<dbReference type="SUPFAM" id="SSF51717">
    <property type="entry name" value="Dihydropteroate synthetase-like"/>
    <property type="match status" value="1"/>
</dbReference>
<dbReference type="Pfam" id="PF20123">
    <property type="entry name" value="DUF6513"/>
    <property type="match status" value="1"/>
</dbReference>
<dbReference type="AlphaFoldDB" id="A0A6J4MFR9"/>
<gene>
    <name evidence="2" type="ORF">AVDCRST_MAG11-3955</name>
</gene>
<protein>
    <submittedName>
        <fullName evidence="2">Related to Dihydropteroate synthase</fullName>
    </submittedName>
</protein>
<dbReference type="InterPro" id="IPR011005">
    <property type="entry name" value="Dihydropteroate_synth-like_sf"/>
</dbReference>
<dbReference type="GO" id="GO:0042558">
    <property type="term" value="P:pteridine-containing compound metabolic process"/>
    <property type="evidence" value="ECO:0007669"/>
    <property type="project" value="InterPro"/>
</dbReference>
<proteinExistence type="predicted"/>
<evidence type="ECO:0000259" key="1">
    <source>
        <dbReference type="PROSITE" id="PS50972"/>
    </source>
</evidence>
<evidence type="ECO:0000313" key="2">
    <source>
        <dbReference type="EMBL" id="CAA9358416.1"/>
    </source>
</evidence>
<dbReference type="InterPro" id="IPR000489">
    <property type="entry name" value="Pterin-binding_dom"/>
</dbReference>
<feature type="non-terminal residue" evidence="2">
    <location>
        <position position="471"/>
    </location>
</feature>
<dbReference type="Gene3D" id="3.20.20.20">
    <property type="entry name" value="Dihydropteroate synthase-like"/>
    <property type="match status" value="1"/>
</dbReference>
<dbReference type="EMBL" id="CADCTU010000842">
    <property type="protein sequence ID" value="CAA9358416.1"/>
    <property type="molecule type" value="Genomic_DNA"/>
</dbReference>
<feature type="domain" description="Pterin-binding" evidence="1">
    <location>
        <begin position="108"/>
        <end position="334"/>
    </location>
</feature>
<reference evidence="2" key="1">
    <citation type="submission" date="2020-02" db="EMBL/GenBank/DDBJ databases">
        <authorList>
            <person name="Meier V. D."/>
        </authorList>
    </citation>
    <scope>NUCLEOTIDE SEQUENCE</scope>
    <source>
        <strain evidence="2">AVDCRST_MAG11</strain>
    </source>
</reference>
<organism evidence="2">
    <name type="scientific">uncultured Gemmatimonadaceae bacterium</name>
    <dbReference type="NCBI Taxonomy" id="246130"/>
    <lineage>
        <taxon>Bacteria</taxon>
        <taxon>Pseudomonadati</taxon>
        <taxon>Gemmatimonadota</taxon>
        <taxon>Gemmatimonadia</taxon>
        <taxon>Gemmatimonadales</taxon>
        <taxon>Gemmatimonadaceae</taxon>
        <taxon>environmental samples</taxon>
    </lineage>
</organism>